<dbReference type="CDD" id="cd01167">
    <property type="entry name" value="bac_FRK"/>
    <property type="match status" value="1"/>
</dbReference>
<dbReference type="OrthoDB" id="9813569at2"/>
<dbReference type="GO" id="GO:0005524">
    <property type="term" value="F:ATP binding"/>
    <property type="evidence" value="ECO:0007669"/>
    <property type="project" value="UniProtKB-KW"/>
</dbReference>
<dbReference type="InterPro" id="IPR029056">
    <property type="entry name" value="Ribokinase-like"/>
</dbReference>
<gene>
    <name evidence="8" type="ORF">CDQ84_09145</name>
</gene>
<dbReference type="InterPro" id="IPR002139">
    <property type="entry name" value="Ribo/fructo_kinase"/>
</dbReference>
<dbReference type="AlphaFoldDB" id="A0A2K2FEQ4"/>
<sequence length="323" mass="34713">MFDVVALGELLIDFTPCGTSQNRNLMYEMNPGGAPANVLAVVSKLGGKTAFIGQVGNDQFGLFLRETLAGMGVNVEGLLLSEEYSTTLAFVHLDKNGDRSFSFYRSNGADIMLQAQDVRFDLIKQSSILHVGSVSMTHEPSRTATLEAVKAAKTNNVLVSFDPNLRPALWASLDEAKKVIEGMLQYADILKLSQEELYFLTGTDEIADASAVIARKYGIELILITMGASGSFYRLRDEIGQLPAYNVETIDTTGAGDAFLGAVLHKILSSGKSLKNISAKDVEAFVDFANAAGSLVTTKRGAIPAIPTLCEINRCMATVNKLA</sequence>
<evidence type="ECO:0000256" key="1">
    <source>
        <dbReference type="ARBA" id="ARBA00010688"/>
    </source>
</evidence>
<dbReference type="PANTHER" id="PTHR43085:SF1">
    <property type="entry name" value="PSEUDOURIDINE KINASE-RELATED"/>
    <property type="match status" value="1"/>
</dbReference>
<accession>A0A2K2FEQ4</accession>
<evidence type="ECO:0000256" key="6">
    <source>
        <dbReference type="RuleBase" id="RU003704"/>
    </source>
</evidence>
<dbReference type="Gene3D" id="3.40.1190.20">
    <property type="match status" value="1"/>
</dbReference>
<comment type="similarity">
    <text evidence="1 6">Belongs to the carbohydrate kinase PfkB family.</text>
</comment>
<dbReference type="PANTHER" id="PTHR43085">
    <property type="entry name" value="HEXOKINASE FAMILY MEMBER"/>
    <property type="match status" value="1"/>
</dbReference>
<dbReference type="GO" id="GO:0006000">
    <property type="term" value="P:fructose metabolic process"/>
    <property type="evidence" value="ECO:0007669"/>
    <property type="project" value="UniProtKB-ARBA"/>
</dbReference>
<dbReference type="InterPro" id="IPR002173">
    <property type="entry name" value="Carboh/pur_kinase_PfkB_CS"/>
</dbReference>
<protein>
    <submittedName>
        <fullName evidence="8">Carbohydrate kinase</fullName>
    </submittedName>
</protein>
<keyword evidence="3" id="KW-0547">Nucleotide-binding</keyword>
<name>A0A2K2FEQ4_9CLOT</name>
<evidence type="ECO:0000313" key="9">
    <source>
        <dbReference type="Proteomes" id="UP000236151"/>
    </source>
</evidence>
<evidence type="ECO:0000256" key="2">
    <source>
        <dbReference type="ARBA" id="ARBA00022679"/>
    </source>
</evidence>
<dbReference type="InterPro" id="IPR050306">
    <property type="entry name" value="PfkB_Carbo_kinase"/>
</dbReference>
<dbReference type="Pfam" id="PF00294">
    <property type="entry name" value="PfkB"/>
    <property type="match status" value="1"/>
</dbReference>
<dbReference type="Proteomes" id="UP000236151">
    <property type="component" value="Unassembled WGS sequence"/>
</dbReference>
<feature type="domain" description="Carbohydrate kinase PfkB" evidence="7">
    <location>
        <begin position="2"/>
        <end position="308"/>
    </location>
</feature>
<keyword evidence="5" id="KW-0067">ATP-binding</keyword>
<dbReference type="RefSeq" id="WP_103081434.1">
    <property type="nucleotide sequence ID" value="NZ_CP021850.1"/>
</dbReference>
<dbReference type="KEGG" id="cthd:CDO33_01915"/>
<organism evidence="8 9">
    <name type="scientific">Clostridium thermosuccinogenes</name>
    <dbReference type="NCBI Taxonomy" id="84032"/>
    <lineage>
        <taxon>Bacteria</taxon>
        <taxon>Bacillati</taxon>
        <taxon>Bacillota</taxon>
        <taxon>Clostridia</taxon>
        <taxon>Eubacteriales</taxon>
        <taxon>Clostridiaceae</taxon>
        <taxon>Clostridium</taxon>
    </lineage>
</organism>
<evidence type="ECO:0000256" key="5">
    <source>
        <dbReference type="ARBA" id="ARBA00022840"/>
    </source>
</evidence>
<keyword evidence="9" id="KW-1185">Reference proteome</keyword>
<dbReference type="PRINTS" id="PR00990">
    <property type="entry name" value="RIBOKINASE"/>
</dbReference>
<proteinExistence type="inferred from homology"/>
<dbReference type="EMBL" id="NIOJ01000020">
    <property type="protein sequence ID" value="PNT99249.1"/>
    <property type="molecule type" value="Genomic_DNA"/>
</dbReference>
<evidence type="ECO:0000313" key="8">
    <source>
        <dbReference type="EMBL" id="PNT99249.1"/>
    </source>
</evidence>
<comment type="caution">
    <text evidence="8">The sequence shown here is derived from an EMBL/GenBank/DDBJ whole genome shotgun (WGS) entry which is preliminary data.</text>
</comment>
<dbReference type="SUPFAM" id="SSF53613">
    <property type="entry name" value="Ribokinase-like"/>
    <property type="match status" value="1"/>
</dbReference>
<dbReference type="GO" id="GO:0008865">
    <property type="term" value="F:fructokinase activity"/>
    <property type="evidence" value="ECO:0007669"/>
    <property type="project" value="UniProtKB-ARBA"/>
</dbReference>
<keyword evidence="2 6" id="KW-0808">Transferase</keyword>
<evidence type="ECO:0000256" key="3">
    <source>
        <dbReference type="ARBA" id="ARBA00022741"/>
    </source>
</evidence>
<reference evidence="9" key="1">
    <citation type="submission" date="2017-06" db="EMBL/GenBank/DDBJ databases">
        <title>Investigating the central metabolism of Clostridium thermosuccinogenes.</title>
        <authorList>
            <person name="Koendjbiharie J.G."/>
            <person name="Van Kranenburg R."/>
            <person name="Vriesendorp B."/>
        </authorList>
    </citation>
    <scope>NUCLEOTIDE SEQUENCE [LARGE SCALE GENOMIC DNA]</scope>
    <source>
        <strain evidence="9">DSM 5806</strain>
    </source>
</reference>
<dbReference type="InterPro" id="IPR011611">
    <property type="entry name" value="PfkB_dom"/>
</dbReference>
<dbReference type="PROSITE" id="PS00584">
    <property type="entry name" value="PFKB_KINASES_2"/>
    <property type="match status" value="1"/>
</dbReference>
<evidence type="ECO:0000259" key="7">
    <source>
        <dbReference type="Pfam" id="PF00294"/>
    </source>
</evidence>
<keyword evidence="4 6" id="KW-0418">Kinase</keyword>
<evidence type="ECO:0000256" key="4">
    <source>
        <dbReference type="ARBA" id="ARBA00022777"/>
    </source>
</evidence>